<keyword evidence="4" id="KW-1185">Reference proteome</keyword>
<feature type="compositionally biased region" description="Low complexity" evidence="1">
    <location>
        <begin position="28"/>
        <end position="47"/>
    </location>
</feature>
<dbReference type="Gene3D" id="3.40.190.10">
    <property type="entry name" value="Periplasmic binding protein-like II"/>
    <property type="match status" value="1"/>
</dbReference>
<keyword evidence="2" id="KW-0732">Signal</keyword>
<proteinExistence type="predicted"/>
<evidence type="ECO:0000313" key="3">
    <source>
        <dbReference type="EMBL" id="MCU6745041.1"/>
    </source>
</evidence>
<gene>
    <name evidence="3" type="ORF">OCV77_11130</name>
</gene>
<name>A0ABT2T501_9FIRM</name>
<dbReference type="SUPFAM" id="SSF53850">
    <property type="entry name" value="Periplasmic binding protein-like II"/>
    <property type="match status" value="1"/>
</dbReference>
<evidence type="ECO:0000256" key="1">
    <source>
        <dbReference type="SAM" id="MobiDB-lite"/>
    </source>
</evidence>
<dbReference type="EMBL" id="JAOQKJ010000008">
    <property type="protein sequence ID" value="MCU6745041.1"/>
    <property type="molecule type" value="Genomic_DNA"/>
</dbReference>
<feature type="chain" id="PRO_5045922319" evidence="2">
    <location>
        <begin position="26"/>
        <end position="473"/>
    </location>
</feature>
<feature type="region of interest" description="Disordered" evidence="1">
    <location>
        <begin position="28"/>
        <end position="50"/>
    </location>
</feature>
<reference evidence="3 4" key="1">
    <citation type="journal article" date="2021" name="ISME Commun">
        <title>Automated analysis of genomic sequences facilitates high-throughput and comprehensive description of bacteria.</title>
        <authorList>
            <person name="Hitch T.C.A."/>
        </authorList>
    </citation>
    <scope>NUCLEOTIDE SEQUENCE [LARGE SCALE GENOMIC DNA]</scope>
    <source>
        <strain evidence="3 4">Sanger_18</strain>
    </source>
</reference>
<organism evidence="3 4">
    <name type="scientific">Suilimivivens aceti</name>
    <dbReference type="NCBI Taxonomy" id="2981774"/>
    <lineage>
        <taxon>Bacteria</taxon>
        <taxon>Bacillati</taxon>
        <taxon>Bacillota</taxon>
        <taxon>Clostridia</taxon>
        <taxon>Lachnospirales</taxon>
        <taxon>Lachnospiraceae</taxon>
        <taxon>Suilimivivens</taxon>
    </lineage>
</organism>
<feature type="signal peptide" evidence="2">
    <location>
        <begin position="1"/>
        <end position="25"/>
    </location>
</feature>
<sequence>MKKLIASILCACMISSLLVGCGSNASTGSADSTDSASSDSTATAAAEDTGKKSDADADKVINVWAFTDEVPGMIEKYIEAHPDFGYEINTTIIATTDGAYQPALDQALASGGSDAPDIYCAEAAFVLKYTQGDAAQYAAPYEDLGIDVDQAIKDADIAQYTVDIGTNPDGKVVGLGYQATGGAFIYRRSIAKDVWGTDDPAVIQDKVGPGWDKFFDAAAELKAKGYGIVSGDGDIWHAVENSSDQGWIVDGKLNIDPKREEFLDLSKELKDNGYHNDTQDWQDAWFADMKGEGEQPIFGFFGPAWLINYTLAPNCGGEKVGEGTYGDWAVCTPPIGFFWGGTWILANKNTEKADAVGEIIKWITLDTSEDSLQYKWANGTLNGEGGTKDSVASGVVMSKSNGELDFLGGQNMFDAFVPANAYAKGTNLTQYDETINTYWRDQVRQYTAGEKSRDQAIADFKQQVADNLDVIVE</sequence>
<dbReference type="PANTHER" id="PTHR43649">
    <property type="entry name" value="ARABINOSE-BINDING PROTEIN-RELATED"/>
    <property type="match status" value="1"/>
</dbReference>
<dbReference type="RefSeq" id="WP_262575150.1">
    <property type="nucleotide sequence ID" value="NZ_JAOQKJ010000008.1"/>
</dbReference>
<dbReference type="Proteomes" id="UP001652432">
    <property type="component" value="Unassembled WGS sequence"/>
</dbReference>
<dbReference type="PANTHER" id="PTHR43649:SF12">
    <property type="entry name" value="DIACETYLCHITOBIOSE BINDING PROTEIN DASA"/>
    <property type="match status" value="1"/>
</dbReference>
<comment type="caution">
    <text evidence="3">The sequence shown here is derived from an EMBL/GenBank/DDBJ whole genome shotgun (WGS) entry which is preliminary data.</text>
</comment>
<protein>
    <submittedName>
        <fullName evidence="3">ABC transporter substrate-binding protein</fullName>
    </submittedName>
</protein>
<evidence type="ECO:0000256" key="2">
    <source>
        <dbReference type="SAM" id="SignalP"/>
    </source>
</evidence>
<evidence type="ECO:0000313" key="4">
    <source>
        <dbReference type="Proteomes" id="UP001652432"/>
    </source>
</evidence>
<dbReference type="PROSITE" id="PS51257">
    <property type="entry name" value="PROKAR_LIPOPROTEIN"/>
    <property type="match status" value="1"/>
</dbReference>
<dbReference type="InterPro" id="IPR050490">
    <property type="entry name" value="Bact_solute-bd_prot1"/>
</dbReference>
<accession>A0ABT2T501</accession>